<comment type="caution">
    <text evidence="2">The sequence shown here is derived from an EMBL/GenBank/DDBJ whole genome shotgun (WGS) entry which is preliminary data.</text>
</comment>
<feature type="transmembrane region" description="Helical" evidence="1">
    <location>
        <begin position="32"/>
        <end position="54"/>
    </location>
</feature>
<dbReference type="EMBL" id="BLQM01000182">
    <property type="protein sequence ID" value="GMH73124.1"/>
    <property type="molecule type" value="Genomic_DNA"/>
</dbReference>
<accession>A0A9W7AJX6</accession>
<feature type="transmembrane region" description="Helical" evidence="1">
    <location>
        <begin position="185"/>
        <end position="208"/>
    </location>
</feature>
<feature type="transmembrane region" description="Helical" evidence="1">
    <location>
        <begin position="106"/>
        <end position="128"/>
    </location>
</feature>
<keyword evidence="1" id="KW-1133">Transmembrane helix</keyword>
<proteinExistence type="predicted"/>
<dbReference type="Proteomes" id="UP001162640">
    <property type="component" value="Unassembled WGS sequence"/>
</dbReference>
<evidence type="ECO:0000313" key="2">
    <source>
        <dbReference type="EMBL" id="GMH73124.1"/>
    </source>
</evidence>
<sequence>MELYGTAIISIVDMFTDIVMIIEYTKGEEYGFARACLICVSLNLIIQSILAFVVNADMPLQVILQEQFYTFTLIKPGIDAYRVATGVEMEEGRKVSSREEMTGARIFEMVIEAVTGTVIQASAIFSSAQFRTPTAFLALTSSISAAAFPSAVISYDYDSNSDTRSKSPSFYGYIPNSLGRKGICFASLFFVSACYLVIRTLACLILAARNLLVEWTAVVQFRHSHDVGGLYFYLNLLQTIILGLGSTLAYEDDNTEALDKSMVTIIMGSASVGLILSFGLLLLSINREYVKSFTSSKTSNVFVQEYFTRREEGFQKIRVFGINEAKWRKAIGG</sequence>
<keyword evidence="1" id="KW-0812">Transmembrane</keyword>
<feature type="transmembrane region" description="Helical" evidence="1">
    <location>
        <begin position="262"/>
        <end position="283"/>
    </location>
</feature>
<feature type="transmembrane region" description="Helical" evidence="1">
    <location>
        <begin position="229"/>
        <end position="250"/>
    </location>
</feature>
<reference evidence="3" key="1">
    <citation type="journal article" date="2023" name="Commun. Biol.">
        <title>Genome analysis of Parmales, the sister group of diatoms, reveals the evolutionary specialization of diatoms from phago-mixotrophs to photoautotrophs.</title>
        <authorList>
            <person name="Ban H."/>
            <person name="Sato S."/>
            <person name="Yoshikawa S."/>
            <person name="Yamada K."/>
            <person name="Nakamura Y."/>
            <person name="Ichinomiya M."/>
            <person name="Sato N."/>
            <person name="Blanc-Mathieu R."/>
            <person name="Endo H."/>
            <person name="Kuwata A."/>
            <person name="Ogata H."/>
        </authorList>
    </citation>
    <scope>NUCLEOTIDE SEQUENCE [LARGE SCALE GENOMIC DNA]</scope>
</reference>
<keyword evidence="1" id="KW-0472">Membrane</keyword>
<protein>
    <submittedName>
        <fullName evidence="2">Uncharacterized protein</fullName>
    </submittedName>
</protein>
<dbReference type="AlphaFoldDB" id="A0A9W7AJX6"/>
<evidence type="ECO:0000256" key="1">
    <source>
        <dbReference type="SAM" id="Phobius"/>
    </source>
</evidence>
<name>A0A9W7AJX6_9STRA</name>
<gene>
    <name evidence="2" type="ORF">TL16_g06098</name>
</gene>
<organism evidence="2 3">
    <name type="scientific">Triparma laevis f. inornata</name>
    <dbReference type="NCBI Taxonomy" id="1714386"/>
    <lineage>
        <taxon>Eukaryota</taxon>
        <taxon>Sar</taxon>
        <taxon>Stramenopiles</taxon>
        <taxon>Ochrophyta</taxon>
        <taxon>Bolidophyceae</taxon>
        <taxon>Parmales</taxon>
        <taxon>Triparmaceae</taxon>
        <taxon>Triparma</taxon>
    </lineage>
</organism>
<evidence type="ECO:0000313" key="3">
    <source>
        <dbReference type="Proteomes" id="UP001162640"/>
    </source>
</evidence>
<feature type="transmembrane region" description="Helical" evidence="1">
    <location>
        <begin position="135"/>
        <end position="155"/>
    </location>
</feature>